<sequence>MSVQPAYSAILRKAARIDNKNIDFNNQETSDQQVDDLEQDRMQLCLKDKKHNGSLESMSLIEQQAENKNENKLTRNYYKQNNQSSSQEQQEPPKIKGKVFCKNDLKIEIQVRAKAIESMVQILQKLTDFDSRVLMTAIQIFDKFANTKKFRELQRSDPNNLITLMSICSLQLSSQYIEDEPITPKAIVDSEFNHDNFKVEDILELNEIIYNQEFFTFEVLELHEQCDQILSILKNQACNQVQVRKSTEKTYFDQQSQYVSQLCVVCHIYKFKFKEYLMYDLERAIILLSLLYLEKNYHKLQVKGQSSCSNGSFYNQLKANFQQLGGDKANADDSAEISQLIKIQSNIFSQFYMADQNQNTNISLIIQELEKIQNPQ</sequence>
<dbReference type="Pfam" id="PF00134">
    <property type="entry name" value="Cyclin_N"/>
    <property type="match status" value="1"/>
</dbReference>
<dbReference type="EMBL" id="CCKQ01009394">
    <property type="protein sequence ID" value="CDW80879.1"/>
    <property type="molecule type" value="Genomic_DNA"/>
</dbReference>
<dbReference type="InterPro" id="IPR036915">
    <property type="entry name" value="Cyclin-like_sf"/>
</dbReference>
<dbReference type="SUPFAM" id="SSF47954">
    <property type="entry name" value="Cyclin-like"/>
    <property type="match status" value="1"/>
</dbReference>
<protein>
    <recommendedName>
        <fullName evidence="1">Cyclin N-terminal domain-containing protein</fullName>
    </recommendedName>
</protein>
<dbReference type="InParanoid" id="A0A078AF70"/>
<keyword evidence="3" id="KW-1185">Reference proteome</keyword>
<dbReference type="Gene3D" id="1.10.472.10">
    <property type="entry name" value="Cyclin-like"/>
    <property type="match status" value="1"/>
</dbReference>
<gene>
    <name evidence="2" type="primary">Contig7930.g8464</name>
    <name evidence="2" type="ORF">STYLEM_9885</name>
</gene>
<proteinExistence type="predicted"/>
<dbReference type="Proteomes" id="UP000039865">
    <property type="component" value="Unassembled WGS sequence"/>
</dbReference>
<feature type="domain" description="Cyclin N-terminal" evidence="1">
    <location>
        <begin position="95"/>
        <end position="208"/>
    </location>
</feature>
<evidence type="ECO:0000313" key="2">
    <source>
        <dbReference type="EMBL" id="CDW80879.1"/>
    </source>
</evidence>
<dbReference type="AlphaFoldDB" id="A0A078AF70"/>
<organism evidence="2 3">
    <name type="scientific">Stylonychia lemnae</name>
    <name type="common">Ciliate</name>
    <dbReference type="NCBI Taxonomy" id="5949"/>
    <lineage>
        <taxon>Eukaryota</taxon>
        <taxon>Sar</taxon>
        <taxon>Alveolata</taxon>
        <taxon>Ciliophora</taxon>
        <taxon>Intramacronucleata</taxon>
        <taxon>Spirotrichea</taxon>
        <taxon>Stichotrichia</taxon>
        <taxon>Sporadotrichida</taxon>
        <taxon>Oxytrichidae</taxon>
        <taxon>Stylonychinae</taxon>
        <taxon>Stylonychia</taxon>
    </lineage>
</organism>
<reference evidence="2 3" key="1">
    <citation type="submission" date="2014-06" db="EMBL/GenBank/DDBJ databases">
        <authorList>
            <person name="Swart Estienne"/>
        </authorList>
    </citation>
    <scope>NUCLEOTIDE SEQUENCE [LARGE SCALE GENOMIC DNA]</scope>
    <source>
        <strain evidence="2 3">130c</strain>
    </source>
</reference>
<evidence type="ECO:0000313" key="3">
    <source>
        <dbReference type="Proteomes" id="UP000039865"/>
    </source>
</evidence>
<evidence type="ECO:0000259" key="1">
    <source>
        <dbReference type="Pfam" id="PF00134"/>
    </source>
</evidence>
<name>A0A078AF70_STYLE</name>
<accession>A0A078AF70</accession>
<dbReference type="InterPro" id="IPR006671">
    <property type="entry name" value="Cyclin_N"/>
</dbReference>